<organism evidence="3 4">
    <name type="scientific">Emericella nidulans (strain FGSC A4 / ATCC 38163 / CBS 112.46 / NRRL 194 / M139)</name>
    <name type="common">Aspergillus nidulans</name>
    <dbReference type="NCBI Taxonomy" id="227321"/>
    <lineage>
        <taxon>Eukaryota</taxon>
        <taxon>Fungi</taxon>
        <taxon>Dikarya</taxon>
        <taxon>Ascomycota</taxon>
        <taxon>Pezizomycotina</taxon>
        <taxon>Eurotiomycetes</taxon>
        <taxon>Eurotiomycetidae</taxon>
        <taxon>Eurotiales</taxon>
        <taxon>Aspergillaceae</taxon>
        <taxon>Aspergillus</taxon>
        <taxon>Aspergillus subgen. Nidulantes</taxon>
    </lineage>
</organism>
<proteinExistence type="predicted"/>
<dbReference type="HOGENOM" id="CLU_022884_0_0_1"/>
<dbReference type="VEuPathDB" id="FungiDB:AN1744"/>
<feature type="compositionally biased region" description="Low complexity" evidence="1">
    <location>
        <begin position="273"/>
        <end position="286"/>
    </location>
</feature>
<dbReference type="KEGG" id="ani:ANIA_01744"/>
<dbReference type="AlphaFoldDB" id="Q5BCI6"/>
<keyword evidence="4" id="KW-1185">Reference proteome</keyword>
<dbReference type="GO" id="GO:0097367">
    <property type="term" value="F:carbohydrate derivative binding"/>
    <property type="evidence" value="ECO:0007669"/>
    <property type="project" value="InterPro"/>
</dbReference>
<accession>C8VP47</accession>
<dbReference type="OrthoDB" id="1872003at2759"/>
<dbReference type="EMBL" id="BN001307">
    <property type="protein sequence ID" value="CBF85482.1"/>
    <property type="molecule type" value="Genomic_DNA"/>
</dbReference>
<dbReference type="Pfam" id="PF01380">
    <property type="entry name" value="SIS"/>
    <property type="match status" value="1"/>
</dbReference>
<dbReference type="OMA" id="PNAKSWV"/>
<dbReference type="GeneID" id="2874888"/>
<dbReference type="GO" id="GO:0016853">
    <property type="term" value="F:isomerase activity"/>
    <property type="evidence" value="ECO:0007669"/>
    <property type="project" value="UniProtKB-KW"/>
</dbReference>
<sequence length="482" mass="51587">MGHLKQQCRIPLASAMSTLGASTPNAFSRLPMTPPEPVDSVLVPPNTVSKDAASVTTAVHVISTERAALAHLERLYQTDQLAQEHLSRAVDQIAGTIRNGGKLVCCGVGKSGKIAQKLEATMNSLGIYSTFLHPTEALHGDLGMIRPNDTLLLISFSGRTPELLLLLPHIPPTVTIVALTSHLHPSTCPLMSFQPMEKGILLPAPIHEDEETSIGVCAPTSSTTVALSLGDALAIATARKLHTTPGRGPAEVFKSFHPGGAIGAASTVSTPLSMSSSSASLTSHPSEFLQGPVRQPQLRHRHEKITPFSDPGVEYQDRMQSDSDAESEKSVPASPPPNTIANMISVPLSRIPTVSSPASISGAVHSNIRLLDILLTAIQHPDANSWVFVAPDILIPPRKLRYLSSKGYVDMDVSSLNAPYLAPRERWTFISDDCTIEEAKEWFPPNDPRPVSVVAVVRGQDSEDVLGVFEIEDLWGGNDGND</sequence>
<dbReference type="PANTHER" id="PTHR38418:SF2">
    <property type="entry name" value="SUGAR ISOMERASE, KPSF_GUTQ (AFU_ORTHOLOGUE AFUA_6G08860)"/>
    <property type="match status" value="1"/>
</dbReference>
<feature type="region of interest" description="Disordered" evidence="1">
    <location>
        <begin position="273"/>
        <end position="337"/>
    </location>
</feature>
<dbReference type="CDD" id="cd05014">
    <property type="entry name" value="SIS_Kpsf"/>
    <property type="match status" value="1"/>
</dbReference>
<dbReference type="GO" id="GO:1901135">
    <property type="term" value="P:carbohydrate derivative metabolic process"/>
    <property type="evidence" value="ECO:0007669"/>
    <property type="project" value="InterPro"/>
</dbReference>
<dbReference type="STRING" id="227321.Q5BCI6"/>
<evidence type="ECO:0000259" key="2">
    <source>
        <dbReference type="PROSITE" id="PS51464"/>
    </source>
</evidence>
<dbReference type="InterPro" id="IPR001347">
    <property type="entry name" value="SIS_dom"/>
</dbReference>
<dbReference type="PANTHER" id="PTHR38418">
    <property type="entry name" value="SUGAR ISOMERASE, KPSF/GUTQ (AFU_ORTHOLOGUE AFUA_6G08860)"/>
    <property type="match status" value="1"/>
</dbReference>
<feature type="compositionally biased region" description="Basic and acidic residues" evidence="1">
    <location>
        <begin position="315"/>
        <end position="329"/>
    </location>
</feature>
<dbReference type="InParanoid" id="Q5BCI6"/>
<dbReference type="Proteomes" id="UP000000560">
    <property type="component" value="Chromosome VII"/>
</dbReference>
<dbReference type="Gene3D" id="3.40.50.10490">
    <property type="entry name" value="Glucose-6-phosphate isomerase like protein, domain 1"/>
    <property type="match status" value="1"/>
</dbReference>
<dbReference type="SUPFAM" id="SSF53697">
    <property type="entry name" value="SIS domain"/>
    <property type="match status" value="1"/>
</dbReference>
<dbReference type="PROSITE" id="PS51464">
    <property type="entry name" value="SIS"/>
    <property type="match status" value="1"/>
</dbReference>
<dbReference type="RefSeq" id="XP_659348.1">
    <property type="nucleotide sequence ID" value="XM_654256.1"/>
</dbReference>
<evidence type="ECO:0000313" key="4">
    <source>
        <dbReference type="Proteomes" id="UP000000560"/>
    </source>
</evidence>
<keyword evidence="3" id="KW-0413">Isomerase</keyword>
<protein>
    <submittedName>
        <fullName evidence="3">Sugar isomerase, KpsF/GutQ (AFU_orthologue AFUA_6G08860)</fullName>
    </submittedName>
</protein>
<dbReference type="InterPro" id="IPR035474">
    <property type="entry name" value="SIS_Kpsf"/>
</dbReference>
<feature type="domain" description="SIS" evidence="2">
    <location>
        <begin position="93"/>
        <end position="243"/>
    </location>
</feature>
<reference evidence="4" key="1">
    <citation type="journal article" date="2005" name="Nature">
        <title>Sequencing of Aspergillus nidulans and comparative analysis with A. fumigatus and A. oryzae.</title>
        <authorList>
            <person name="Galagan J.E."/>
            <person name="Calvo S.E."/>
            <person name="Cuomo C."/>
            <person name="Ma L.J."/>
            <person name="Wortman J.R."/>
            <person name="Batzoglou S."/>
            <person name="Lee S.I."/>
            <person name="Basturkmen M."/>
            <person name="Spevak C.C."/>
            <person name="Clutterbuck J."/>
            <person name="Kapitonov V."/>
            <person name="Jurka J."/>
            <person name="Scazzocchio C."/>
            <person name="Farman M."/>
            <person name="Butler J."/>
            <person name="Purcell S."/>
            <person name="Harris S."/>
            <person name="Braus G.H."/>
            <person name="Draht O."/>
            <person name="Busch S."/>
            <person name="D'Enfert C."/>
            <person name="Bouchier C."/>
            <person name="Goldman G.H."/>
            <person name="Bell-Pedersen D."/>
            <person name="Griffiths-Jones S."/>
            <person name="Doonan J.H."/>
            <person name="Yu J."/>
            <person name="Vienken K."/>
            <person name="Pain A."/>
            <person name="Freitag M."/>
            <person name="Selker E.U."/>
            <person name="Archer D.B."/>
            <person name="Penalva M.A."/>
            <person name="Oakley B.R."/>
            <person name="Momany M."/>
            <person name="Tanaka T."/>
            <person name="Kumagai T."/>
            <person name="Asai K."/>
            <person name="Machida M."/>
            <person name="Nierman W.C."/>
            <person name="Denning D.W."/>
            <person name="Caddick M."/>
            <person name="Hynes M."/>
            <person name="Paoletti M."/>
            <person name="Fischer R."/>
            <person name="Miller B."/>
            <person name="Dyer P."/>
            <person name="Sachs M.S."/>
            <person name="Osmani S.A."/>
            <person name="Birren B.W."/>
        </authorList>
    </citation>
    <scope>NUCLEOTIDE SEQUENCE [LARGE SCALE GENOMIC DNA]</scope>
    <source>
        <strain evidence="4">FGSC A4 / ATCC 38163 / CBS 112.46 / NRRL 194 / M139</strain>
    </source>
</reference>
<evidence type="ECO:0000256" key="1">
    <source>
        <dbReference type="SAM" id="MobiDB-lite"/>
    </source>
</evidence>
<dbReference type="InterPro" id="IPR046348">
    <property type="entry name" value="SIS_dom_sf"/>
</dbReference>
<dbReference type="eggNOG" id="ENOG502RXQH">
    <property type="taxonomic scope" value="Eukaryota"/>
</dbReference>
<reference evidence="4" key="2">
    <citation type="journal article" date="2009" name="Fungal Genet. Biol.">
        <title>The 2008 update of the Aspergillus nidulans genome annotation: a community effort.</title>
        <authorList>
            <person name="Wortman J.R."/>
            <person name="Gilsenan J.M."/>
            <person name="Joardar V."/>
            <person name="Deegan J."/>
            <person name="Clutterbuck J."/>
            <person name="Andersen M.R."/>
            <person name="Archer D."/>
            <person name="Bencina M."/>
            <person name="Braus G."/>
            <person name="Coutinho P."/>
            <person name="von Dohren H."/>
            <person name="Doonan J."/>
            <person name="Driessen A.J."/>
            <person name="Durek P."/>
            <person name="Espeso E."/>
            <person name="Fekete E."/>
            <person name="Flipphi M."/>
            <person name="Estrada C.G."/>
            <person name="Geysens S."/>
            <person name="Goldman G."/>
            <person name="de Groot P.W."/>
            <person name="Hansen K."/>
            <person name="Harris S.D."/>
            <person name="Heinekamp T."/>
            <person name="Helmstaedt K."/>
            <person name="Henrissat B."/>
            <person name="Hofmann G."/>
            <person name="Homan T."/>
            <person name="Horio T."/>
            <person name="Horiuchi H."/>
            <person name="James S."/>
            <person name="Jones M."/>
            <person name="Karaffa L."/>
            <person name="Karanyi Z."/>
            <person name="Kato M."/>
            <person name="Keller N."/>
            <person name="Kelly D.E."/>
            <person name="Kiel J.A."/>
            <person name="Kim J.M."/>
            <person name="van der Klei I.J."/>
            <person name="Klis F.M."/>
            <person name="Kovalchuk A."/>
            <person name="Krasevec N."/>
            <person name="Kubicek C.P."/>
            <person name="Liu B."/>
            <person name="Maccabe A."/>
            <person name="Meyer V."/>
            <person name="Mirabito P."/>
            <person name="Miskei M."/>
            <person name="Mos M."/>
            <person name="Mullins J."/>
            <person name="Nelson D.R."/>
            <person name="Nielsen J."/>
            <person name="Oakley B.R."/>
            <person name="Osmani S.A."/>
            <person name="Pakula T."/>
            <person name="Paszewski A."/>
            <person name="Paulsen I."/>
            <person name="Pilsyk S."/>
            <person name="Pocsi I."/>
            <person name="Punt P.J."/>
            <person name="Ram A.F."/>
            <person name="Ren Q."/>
            <person name="Robellet X."/>
            <person name="Robson G."/>
            <person name="Seiboth B."/>
            <person name="van Solingen P."/>
            <person name="Specht T."/>
            <person name="Sun J."/>
            <person name="Taheri-Talesh N."/>
            <person name="Takeshita N."/>
            <person name="Ussery D."/>
            <person name="vanKuyk P.A."/>
            <person name="Visser H."/>
            <person name="van de Vondervoort P.J."/>
            <person name="de Vries R.P."/>
            <person name="Walton J."/>
            <person name="Xiang X."/>
            <person name="Xiong Y."/>
            <person name="Zeng A.P."/>
            <person name="Brandt B.W."/>
            <person name="Cornell M.J."/>
            <person name="van den Hondel C.A."/>
            <person name="Visser J."/>
            <person name="Oliver S.G."/>
            <person name="Turner G."/>
        </authorList>
    </citation>
    <scope>GENOME REANNOTATION</scope>
    <source>
        <strain evidence="4">FGSC A4 / ATCC 38163 / CBS 112.46 / NRRL 194 / M139</strain>
    </source>
</reference>
<gene>
    <name evidence="3" type="ORF">ANIA_01744</name>
</gene>
<accession>Q5BCI6</accession>
<evidence type="ECO:0000313" key="3">
    <source>
        <dbReference type="EMBL" id="CBF85482.1"/>
    </source>
</evidence>
<name>Q5BCI6_EMENI</name>